<dbReference type="Gene3D" id="3.40.50.300">
    <property type="entry name" value="P-loop containing nucleotide triphosphate hydrolases"/>
    <property type="match status" value="1"/>
</dbReference>
<dbReference type="SUPFAM" id="SSF52540">
    <property type="entry name" value="P-loop containing nucleoside triphosphate hydrolases"/>
    <property type="match status" value="1"/>
</dbReference>
<gene>
    <name evidence="3" type="ORF">C2G38_2085267</name>
</gene>
<accession>A0A397V860</accession>
<evidence type="ECO:0000313" key="4">
    <source>
        <dbReference type="Proteomes" id="UP000266673"/>
    </source>
</evidence>
<feature type="domain" description="Dynamin N-terminal" evidence="2">
    <location>
        <begin position="34"/>
        <end position="226"/>
    </location>
</feature>
<dbReference type="AlphaFoldDB" id="A0A397V860"/>
<reference evidence="3 4" key="1">
    <citation type="submission" date="2018-06" db="EMBL/GenBank/DDBJ databases">
        <title>Comparative genomics reveals the genomic features of Rhizophagus irregularis, R. cerebriforme, R. diaphanum and Gigaspora rosea, and their symbiotic lifestyle signature.</title>
        <authorList>
            <person name="Morin E."/>
            <person name="San Clemente H."/>
            <person name="Chen E.C.H."/>
            <person name="De La Providencia I."/>
            <person name="Hainaut M."/>
            <person name="Kuo A."/>
            <person name="Kohler A."/>
            <person name="Murat C."/>
            <person name="Tang N."/>
            <person name="Roy S."/>
            <person name="Loubradou J."/>
            <person name="Henrissat B."/>
            <person name="Grigoriev I.V."/>
            <person name="Corradi N."/>
            <person name="Roux C."/>
            <person name="Martin F.M."/>
        </authorList>
    </citation>
    <scope>NUCLEOTIDE SEQUENCE [LARGE SCALE GENOMIC DNA]</scope>
    <source>
        <strain evidence="3 4">DAOM 194757</strain>
    </source>
</reference>
<feature type="region of interest" description="Disordered" evidence="1">
    <location>
        <begin position="1110"/>
        <end position="1137"/>
    </location>
</feature>
<feature type="compositionally biased region" description="Low complexity" evidence="1">
    <location>
        <begin position="824"/>
        <end position="839"/>
    </location>
</feature>
<dbReference type="Proteomes" id="UP000266673">
    <property type="component" value="Unassembled WGS sequence"/>
</dbReference>
<evidence type="ECO:0000313" key="3">
    <source>
        <dbReference type="EMBL" id="RIB18580.1"/>
    </source>
</evidence>
<proteinExistence type="predicted"/>
<evidence type="ECO:0000259" key="2">
    <source>
        <dbReference type="Pfam" id="PF00350"/>
    </source>
</evidence>
<feature type="region of interest" description="Disordered" evidence="1">
    <location>
        <begin position="820"/>
        <end position="842"/>
    </location>
</feature>
<protein>
    <recommendedName>
        <fullName evidence="2">Dynamin N-terminal domain-containing protein</fullName>
    </recommendedName>
</protein>
<comment type="caution">
    <text evidence="3">The sequence shown here is derived from an EMBL/GenBank/DDBJ whole genome shotgun (WGS) entry which is preliminary data.</text>
</comment>
<keyword evidence="4" id="KW-1185">Reference proteome</keyword>
<dbReference type="OrthoDB" id="2341214at2759"/>
<evidence type="ECO:0000256" key="1">
    <source>
        <dbReference type="SAM" id="MobiDB-lite"/>
    </source>
</evidence>
<sequence>MSLRENNTLHAMEEFCKDMDKWIDGSRDGSTRGIFIIGDQSSAKSTTVNSIIKQVALQMGSNTVTKVRTWIEHRYEPDLERAEYDLLLQQKDREKSELVHGGTLQALTENFARINSSNLNDTIEARIVIRSDIPSFAIDCCDNPGLTPINERMQKITDNITRQTLERVLERQKSKNDSVVVLCVSALSFENASWPRHMDLIEQINGDNLIVLVTRMDQLNINSIAQEMKEDEDEDGNSELLRCSSWDILKCIRTKIEHQTGSHSFPNGVQFHYAASSSVRWDVLTGQGWNAFVTSEAENDKKMREVLGTSDDEARRTYNEQQWRENGIELIPMELRQQSEFDECVGMSRLQERLLQRLHHHILKAADELLSFTSNWRKEAKTELENVSKRMKLPDDRADSIIKFCKQFILVYQTLFSSPLYSPTINAEPWLKEFGEAIKRGQESSGEYGWTSKDMWDIFKDLEDSSGYAEFPPPEFRDEDFDNYIDDIEKYVKTADKPLYTAQMLIQRLTQEYTMRSTLIHLRDLDVENFVSRQVQLRTSTQLSFGQAVDQKISEDYSQIFHKHEKRNSGGHYSYEVHGGNQWVSVLGALCLLLHAEYSIRIMRDTIFSFLLQTQSDNPMDGVLVSRFKQYWDSRKEKLTDQNKYREYNTENQIADIMKNSRRKTRSVKVPLTENKVAPIEDLSWAIYAMFFEDPYYHFKKTLDERTDLLMMTHATSLVHFYQLTGICVHQDEDYLIQWAADHQDSAYTRAFLVREPDVKDGIKVLADTVNQIKSQGTDQDRELLERVVKGELNASDIINRDKEAKFISRLLENLEKFQRGKRSNNNNSSEDSTDTESTIFSELSDTITDRVRTIVMGKPPNPKDKVKLFVNIADMGMNPDSFPETESKSKINKKETSTVNYVYRRRLTMGITSSVIDTTQQLAKSQYDYSHPQTQPTFQRELIGRVASLMLGYEYPYHPDARPSSKWYLSPNVIVQFLLANEENFVNEENRLNPLEEWNWNSLLDPKMLKSPLVKHAFILCNTTEDNDDYDSKNKVSHYIKRLEGECKNNKMDEYIVEILADDRFNWKPDQENLYGKVDGLKDKMKKYSKWHDYTEAYRKVVEPVLLRNEDQDPEINPEQREIITEPDELYEDNEI</sequence>
<name>A0A397V860_9GLOM</name>
<dbReference type="InterPro" id="IPR027417">
    <property type="entry name" value="P-loop_NTPase"/>
</dbReference>
<dbReference type="InterPro" id="IPR045063">
    <property type="entry name" value="Dynamin_N"/>
</dbReference>
<organism evidence="3 4">
    <name type="scientific">Gigaspora rosea</name>
    <dbReference type="NCBI Taxonomy" id="44941"/>
    <lineage>
        <taxon>Eukaryota</taxon>
        <taxon>Fungi</taxon>
        <taxon>Fungi incertae sedis</taxon>
        <taxon>Mucoromycota</taxon>
        <taxon>Glomeromycotina</taxon>
        <taxon>Glomeromycetes</taxon>
        <taxon>Diversisporales</taxon>
        <taxon>Gigasporaceae</taxon>
        <taxon>Gigaspora</taxon>
    </lineage>
</organism>
<dbReference type="EMBL" id="QKWP01000531">
    <property type="protein sequence ID" value="RIB18580.1"/>
    <property type="molecule type" value="Genomic_DNA"/>
</dbReference>
<dbReference type="Pfam" id="PF00350">
    <property type="entry name" value="Dynamin_N"/>
    <property type="match status" value="1"/>
</dbReference>
<feature type="compositionally biased region" description="Acidic residues" evidence="1">
    <location>
        <begin position="1126"/>
        <end position="1137"/>
    </location>
</feature>